<dbReference type="Proteomes" id="UP000276133">
    <property type="component" value="Unassembled WGS sequence"/>
</dbReference>
<evidence type="ECO:0000313" key="3">
    <source>
        <dbReference type="Proteomes" id="UP000276133"/>
    </source>
</evidence>
<keyword evidence="3" id="KW-1185">Reference proteome</keyword>
<comment type="caution">
    <text evidence="2">The sequence shown here is derived from an EMBL/GenBank/DDBJ whole genome shotgun (WGS) entry which is preliminary data.</text>
</comment>
<evidence type="ECO:0000256" key="1">
    <source>
        <dbReference type="SAM" id="SignalP"/>
    </source>
</evidence>
<evidence type="ECO:0000313" key="2">
    <source>
        <dbReference type="EMBL" id="RNA44872.1"/>
    </source>
</evidence>
<sequence>MIIGFLSILFFHRFKFSSWLDHEGKQPFNEKVLFFAIQMKTRTKKNLDENIKVAICSSIGLVDRQKIKLVKMDDFLSNYILFIQKLIFVLEKKFL</sequence>
<dbReference type="AlphaFoldDB" id="A0A3M7T9X2"/>
<name>A0A3M7T9X2_BRAPC</name>
<dbReference type="EMBL" id="REGN01000047">
    <property type="protein sequence ID" value="RNA44872.1"/>
    <property type="molecule type" value="Genomic_DNA"/>
</dbReference>
<feature type="chain" id="PRO_5018187111" evidence="1">
    <location>
        <begin position="18"/>
        <end position="95"/>
    </location>
</feature>
<accession>A0A3M7T9X2</accession>
<organism evidence="2 3">
    <name type="scientific">Brachionus plicatilis</name>
    <name type="common">Marine rotifer</name>
    <name type="synonym">Brachionus muelleri</name>
    <dbReference type="NCBI Taxonomy" id="10195"/>
    <lineage>
        <taxon>Eukaryota</taxon>
        <taxon>Metazoa</taxon>
        <taxon>Spiralia</taxon>
        <taxon>Gnathifera</taxon>
        <taxon>Rotifera</taxon>
        <taxon>Eurotatoria</taxon>
        <taxon>Monogononta</taxon>
        <taxon>Pseudotrocha</taxon>
        <taxon>Ploima</taxon>
        <taxon>Brachionidae</taxon>
        <taxon>Brachionus</taxon>
    </lineage>
</organism>
<feature type="signal peptide" evidence="1">
    <location>
        <begin position="1"/>
        <end position="17"/>
    </location>
</feature>
<gene>
    <name evidence="2" type="ORF">BpHYR1_041793</name>
</gene>
<protein>
    <submittedName>
        <fullName evidence="2">Uncharacterized protein</fullName>
    </submittedName>
</protein>
<proteinExistence type="predicted"/>
<reference evidence="2 3" key="1">
    <citation type="journal article" date="2018" name="Sci. Rep.">
        <title>Genomic signatures of local adaptation to the degree of environmental predictability in rotifers.</title>
        <authorList>
            <person name="Franch-Gras L."/>
            <person name="Hahn C."/>
            <person name="Garcia-Roger E.M."/>
            <person name="Carmona M.J."/>
            <person name="Serra M."/>
            <person name="Gomez A."/>
        </authorList>
    </citation>
    <scope>NUCLEOTIDE SEQUENCE [LARGE SCALE GENOMIC DNA]</scope>
    <source>
        <strain evidence="2">HYR1</strain>
    </source>
</reference>
<keyword evidence="1" id="KW-0732">Signal</keyword>